<dbReference type="OrthoDB" id="36040at10239"/>
<dbReference type="SUPFAM" id="SSF50985">
    <property type="entry name" value="RCC1/BLIP-II"/>
    <property type="match status" value="1"/>
</dbReference>
<proteinExistence type="predicted"/>
<dbReference type="Gene3D" id="2.130.10.30">
    <property type="entry name" value="Regulator of chromosome condensation 1/beta-lactamase-inhibitor protein II"/>
    <property type="match status" value="1"/>
</dbReference>
<protein>
    <submittedName>
        <fullName evidence="1">Putative DNA condensation protein</fullName>
    </submittedName>
</protein>
<dbReference type="GeneID" id="22111282"/>
<evidence type="ECO:0000313" key="1">
    <source>
        <dbReference type="EMBL" id="AIT14132.1"/>
    </source>
</evidence>
<keyword evidence="2" id="KW-1185">Reference proteome</keyword>
<name>A0A097EXF2_9CAUD</name>
<sequence>MLPFVRMIKYGNIAPNPPDPSTRFKIYSGGSAMYFHDTYTKNLYASAAVSQGTGTGVASSKFILSATNVKRVLLENNSSGCQLYEEDGTGKVFITGSPSAFSGSGAYYNTWTDCTSWITSSGINVSDIKYMSSYSDLKVNLITTDGTLYCCGTNSTSTRSSFGNGTNTNSFNAFVKIEAISSVKKAVGNIYLKEDNTLWGCGINTYYQLGTGNQTASTGVVRIQTNVIDVDVSYQSTFFIKDDNKLYACGTQYGLSYGNEFGTGTTLKQYTTPTLLNSDVQNIYCCVGNMASHILRFGTTIFATGVNTGGQLGVGNLTNQFYYTKSYENFNSSYSLVLNNIGSLILTDEGKLFYTGFSNLVMGGSSGQYTTRYTEVDMSFIQ</sequence>
<dbReference type="SMR" id="A0A097EXF2"/>
<dbReference type="KEGG" id="vg:22111282"/>
<gene>
    <name evidence="1" type="primary">242</name>
    <name evidence="1" type="ORF">PBI_121Q_242</name>
</gene>
<organism evidence="1 2">
    <name type="scientific">Escherichia phage 121Q</name>
    <dbReference type="NCBI Taxonomy" id="1555202"/>
    <lineage>
        <taxon>Viruses</taxon>
        <taxon>Duplodnaviria</taxon>
        <taxon>Heunggongvirae</taxon>
        <taxon>Uroviricota</taxon>
        <taxon>Caudoviricetes</taxon>
        <taxon>Asteriusvirus</taxon>
        <taxon>Asteriusvirus av121Q</taxon>
    </lineage>
</organism>
<evidence type="ECO:0000313" key="2">
    <source>
        <dbReference type="Proteomes" id="UP000029889"/>
    </source>
</evidence>
<dbReference type="InterPro" id="IPR009091">
    <property type="entry name" value="RCC1/BLIP-II"/>
</dbReference>
<reference evidence="1 2" key="1">
    <citation type="submission" date="2014-09" db="EMBL/GenBank/DDBJ databases">
        <authorList>
            <person name="Lapin J.S."/>
            <person name="Pope W.H."/>
            <person name="Hua J."/>
            <person name="Ford M.E."/>
            <person name="Conway J.F."/>
            <person name="Hatfull G.F."/>
            <person name="Hendrix R.W."/>
        </authorList>
    </citation>
    <scope>NUCLEOTIDE SEQUENCE [LARGE SCALE GENOMIC DNA]</scope>
</reference>
<accession>A0A097EXF2</accession>
<dbReference type="EMBL" id="KM507819">
    <property type="protein sequence ID" value="AIT14132.1"/>
    <property type="molecule type" value="Genomic_DNA"/>
</dbReference>
<dbReference type="Proteomes" id="UP000029889">
    <property type="component" value="Segment"/>
</dbReference>
<dbReference type="RefSeq" id="YP_009101829.1">
    <property type="nucleotide sequence ID" value="NC_025447.1"/>
</dbReference>